<reference evidence="11" key="1">
    <citation type="submission" date="2025-08" db="UniProtKB">
        <authorList>
            <consortium name="RefSeq"/>
        </authorList>
    </citation>
    <scope>IDENTIFICATION</scope>
    <source>
        <tissue evidence="11">Gonads</tissue>
    </source>
</reference>
<evidence type="ECO:0000313" key="11">
    <source>
        <dbReference type="RefSeq" id="XP_013394903.1"/>
    </source>
</evidence>
<dbReference type="PANTHER" id="PTHR34090">
    <property type="entry name" value="39S RIBOSOMAL PROTEIN L52, MITOCHONDRIAL"/>
    <property type="match status" value="1"/>
</dbReference>
<organism evidence="10 11">
    <name type="scientific">Lingula anatina</name>
    <name type="common">Brachiopod</name>
    <name type="synonym">Lingula unguis</name>
    <dbReference type="NCBI Taxonomy" id="7574"/>
    <lineage>
        <taxon>Eukaryota</taxon>
        <taxon>Metazoa</taxon>
        <taxon>Spiralia</taxon>
        <taxon>Lophotrochozoa</taxon>
        <taxon>Brachiopoda</taxon>
        <taxon>Linguliformea</taxon>
        <taxon>Lingulata</taxon>
        <taxon>Lingulida</taxon>
        <taxon>Linguloidea</taxon>
        <taxon>Lingulidae</taxon>
        <taxon>Lingula</taxon>
    </lineage>
</organism>
<evidence type="ECO:0000256" key="3">
    <source>
        <dbReference type="ARBA" id="ARBA00022946"/>
    </source>
</evidence>
<evidence type="ECO:0000256" key="1">
    <source>
        <dbReference type="ARBA" id="ARBA00004173"/>
    </source>
</evidence>
<evidence type="ECO:0000256" key="9">
    <source>
        <dbReference type="SAM" id="MobiDB-lite"/>
    </source>
</evidence>
<dbReference type="InterPro" id="IPR034596">
    <property type="entry name" value="Ribosomal_mL52"/>
</dbReference>
<name>A0A1S3I9Q2_LINAN</name>
<keyword evidence="3" id="KW-0809">Transit peptide</keyword>
<gene>
    <name evidence="11" type="primary">LOC106162234</name>
</gene>
<dbReference type="OrthoDB" id="10249237at2759"/>
<evidence type="ECO:0000256" key="4">
    <source>
        <dbReference type="ARBA" id="ARBA00022980"/>
    </source>
</evidence>
<feature type="region of interest" description="Disordered" evidence="9">
    <location>
        <begin position="102"/>
        <end position="134"/>
    </location>
</feature>
<dbReference type="GO" id="GO:0003735">
    <property type="term" value="F:structural constituent of ribosome"/>
    <property type="evidence" value="ECO:0007669"/>
    <property type="project" value="InterPro"/>
</dbReference>
<comment type="similarity">
    <text evidence="2">Belongs to the mitochondrion-specific ribosomal protein mL52 family.</text>
</comment>
<evidence type="ECO:0000256" key="8">
    <source>
        <dbReference type="ARBA" id="ARBA00035425"/>
    </source>
</evidence>
<keyword evidence="4 11" id="KW-0689">Ribosomal protein</keyword>
<dbReference type="PANTHER" id="PTHR34090:SF1">
    <property type="entry name" value="LARGE RIBOSOMAL SUBUNIT PROTEIN ML52"/>
    <property type="match status" value="1"/>
</dbReference>
<dbReference type="STRING" id="7574.A0A1S3I9Q2"/>
<keyword evidence="10" id="KW-1185">Reference proteome</keyword>
<dbReference type="GO" id="GO:0032543">
    <property type="term" value="P:mitochondrial translation"/>
    <property type="evidence" value="ECO:0007669"/>
    <property type="project" value="InterPro"/>
</dbReference>
<evidence type="ECO:0000256" key="2">
    <source>
        <dbReference type="ARBA" id="ARBA00007232"/>
    </source>
</evidence>
<dbReference type="Proteomes" id="UP000085678">
    <property type="component" value="Unplaced"/>
</dbReference>
<dbReference type="KEGG" id="lak:106162234"/>
<dbReference type="RefSeq" id="XP_013394903.1">
    <property type="nucleotide sequence ID" value="XM_013539449.1"/>
</dbReference>
<dbReference type="FunCoup" id="A0A1S3I9Q2">
    <property type="interactions" value="396"/>
</dbReference>
<keyword evidence="6" id="KW-0687">Ribonucleoprotein</keyword>
<accession>A0A1S3I9Q2</accession>
<dbReference type="GO" id="GO:0005762">
    <property type="term" value="C:mitochondrial large ribosomal subunit"/>
    <property type="evidence" value="ECO:0007669"/>
    <property type="project" value="InterPro"/>
</dbReference>
<dbReference type="OMA" id="CEFCLIV"/>
<proteinExistence type="inferred from homology"/>
<dbReference type="InParanoid" id="A0A1S3I9Q2"/>
<dbReference type="GeneID" id="106162234"/>
<protein>
    <recommendedName>
        <fullName evidence="7">Large ribosomal subunit protein mL52</fullName>
    </recommendedName>
    <alternativeName>
        <fullName evidence="8">39S ribosomal protein L52, mitochondrial</fullName>
    </alternativeName>
</protein>
<sequence length="134" mass="15218">MAALRRTISDLFLCGRCTFLSVKSFHGSPLVAVGGKWREKQGLDGDYNTDGPLKNLPDWSFADGRPAPLSGTQVRKRMKERKLAERVVELYKEVQFAKDNAENQNSLIRERHEAMKSPLKPKNKKLQSSQMDVK</sequence>
<evidence type="ECO:0000256" key="5">
    <source>
        <dbReference type="ARBA" id="ARBA00023128"/>
    </source>
</evidence>
<evidence type="ECO:0000313" key="10">
    <source>
        <dbReference type="Proteomes" id="UP000085678"/>
    </source>
</evidence>
<evidence type="ECO:0000256" key="7">
    <source>
        <dbReference type="ARBA" id="ARBA00035181"/>
    </source>
</evidence>
<keyword evidence="5" id="KW-0496">Mitochondrion</keyword>
<comment type="subcellular location">
    <subcellularLocation>
        <location evidence="1">Mitochondrion</location>
    </subcellularLocation>
</comment>
<evidence type="ECO:0000256" key="6">
    <source>
        <dbReference type="ARBA" id="ARBA00023274"/>
    </source>
</evidence>
<dbReference type="Pfam" id="PF18699">
    <property type="entry name" value="MRPL52"/>
    <property type="match status" value="1"/>
</dbReference>
<dbReference type="AlphaFoldDB" id="A0A1S3I9Q2"/>